<dbReference type="GO" id="GO:0035925">
    <property type="term" value="F:mRNA 3'-UTR AU-rich region binding"/>
    <property type="evidence" value="ECO:0007669"/>
    <property type="project" value="TreeGrafter"/>
</dbReference>
<keyword evidence="5" id="KW-1185">Reference proteome</keyword>
<evidence type="ECO:0000256" key="2">
    <source>
        <dbReference type="ARBA" id="ARBA00023002"/>
    </source>
</evidence>
<dbReference type="InterPro" id="IPR011032">
    <property type="entry name" value="GroES-like_sf"/>
</dbReference>
<dbReference type="EMBL" id="JACHML010000001">
    <property type="protein sequence ID" value="MBB6389942.1"/>
    <property type="molecule type" value="Genomic_DNA"/>
</dbReference>
<dbReference type="InterPro" id="IPR013154">
    <property type="entry name" value="ADH-like_N"/>
</dbReference>
<dbReference type="InterPro" id="IPR036291">
    <property type="entry name" value="NAD(P)-bd_dom_sf"/>
</dbReference>
<evidence type="ECO:0000313" key="4">
    <source>
        <dbReference type="EMBL" id="MBB6389942.1"/>
    </source>
</evidence>
<dbReference type="Pfam" id="PF00107">
    <property type="entry name" value="ADH_zinc_N"/>
    <property type="match status" value="1"/>
</dbReference>
<protein>
    <submittedName>
        <fullName evidence="4">NADPH:quinone reductase-like Zn-dependent oxidoreductase</fullName>
    </submittedName>
</protein>
<dbReference type="AlphaFoldDB" id="A0A7X0KTC7"/>
<dbReference type="Pfam" id="PF08240">
    <property type="entry name" value="ADH_N"/>
    <property type="match status" value="1"/>
</dbReference>
<dbReference type="SUPFAM" id="SSF50129">
    <property type="entry name" value="GroES-like"/>
    <property type="match status" value="1"/>
</dbReference>
<reference evidence="4 5" key="1">
    <citation type="submission" date="2020-08" db="EMBL/GenBank/DDBJ databases">
        <title>Sequencing the genomes of 1000 actinobacteria strains.</title>
        <authorList>
            <person name="Klenk H.-P."/>
        </authorList>
    </citation>
    <scope>NUCLEOTIDE SEQUENCE [LARGE SCALE GENOMIC DNA]</scope>
    <source>
        <strain evidence="4 5">DSM 12511</strain>
    </source>
</reference>
<evidence type="ECO:0000313" key="5">
    <source>
        <dbReference type="Proteomes" id="UP000537775"/>
    </source>
</evidence>
<dbReference type="InterPro" id="IPR013149">
    <property type="entry name" value="ADH-like_C"/>
</dbReference>
<gene>
    <name evidence="4" type="ORF">HD594_000255</name>
</gene>
<proteinExistence type="predicted"/>
<name>A0A7X0KTC7_9MICO</name>
<dbReference type="Gene3D" id="3.40.50.720">
    <property type="entry name" value="NAD(P)-binding Rossmann-like Domain"/>
    <property type="match status" value="1"/>
</dbReference>
<organism evidence="4 5">
    <name type="scientific">Microbacterium thalassium</name>
    <dbReference type="NCBI Taxonomy" id="362649"/>
    <lineage>
        <taxon>Bacteria</taxon>
        <taxon>Bacillati</taxon>
        <taxon>Actinomycetota</taxon>
        <taxon>Actinomycetes</taxon>
        <taxon>Micrococcales</taxon>
        <taxon>Microbacteriaceae</taxon>
        <taxon>Microbacterium</taxon>
    </lineage>
</organism>
<dbReference type="Proteomes" id="UP000537775">
    <property type="component" value="Unassembled WGS sequence"/>
</dbReference>
<dbReference type="SMART" id="SM00829">
    <property type="entry name" value="PKS_ER"/>
    <property type="match status" value="1"/>
</dbReference>
<dbReference type="GO" id="GO:0003960">
    <property type="term" value="F:quinone reductase (NADPH) activity"/>
    <property type="evidence" value="ECO:0007669"/>
    <property type="project" value="TreeGrafter"/>
</dbReference>
<dbReference type="SUPFAM" id="SSF51735">
    <property type="entry name" value="NAD(P)-binding Rossmann-fold domains"/>
    <property type="match status" value="1"/>
</dbReference>
<dbReference type="GO" id="GO:0005829">
    <property type="term" value="C:cytosol"/>
    <property type="evidence" value="ECO:0007669"/>
    <property type="project" value="TreeGrafter"/>
</dbReference>
<feature type="domain" description="Enoyl reductase (ER)" evidence="3">
    <location>
        <begin position="12"/>
        <end position="311"/>
    </location>
</feature>
<dbReference type="InterPro" id="IPR020843">
    <property type="entry name" value="ER"/>
</dbReference>
<dbReference type="Gene3D" id="3.90.180.10">
    <property type="entry name" value="Medium-chain alcohol dehydrogenases, catalytic domain"/>
    <property type="match status" value="1"/>
</dbReference>
<accession>A0A7X0KTC7</accession>
<dbReference type="RefSeq" id="WP_184749217.1">
    <property type="nucleotide sequence ID" value="NZ_BAAAJR010000008.1"/>
</dbReference>
<dbReference type="CDD" id="cd05289">
    <property type="entry name" value="MDR_like_2"/>
    <property type="match status" value="1"/>
</dbReference>
<keyword evidence="1" id="KW-0521">NADP</keyword>
<dbReference type="GO" id="GO:0070402">
    <property type="term" value="F:NADPH binding"/>
    <property type="evidence" value="ECO:0007669"/>
    <property type="project" value="TreeGrafter"/>
</dbReference>
<comment type="caution">
    <text evidence="4">The sequence shown here is derived from an EMBL/GenBank/DDBJ whole genome shotgun (WGS) entry which is preliminary data.</text>
</comment>
<evidence type="ECO:0000256" key="1">
    <source>
        <dbReference type="ARBA" id="ARBA00022857"/>
    </source>
</evidence>
<dbReference type="PANTHER" id="PTHR48106">
    <property type="entry name" value="QUINONE OXIDOREDUCTASE PIG3-RELATED"/>
    <property type="match status" value="1"/>
</dbReference>
<keyword evidence="2" id="KW-0560">Oxidoreductase</keyword>
<sequence>MVRRWELPAYDGIDALELAEGDLAAPEAGEVAIRVTAIGVNPSDAKSLAGGWNADPSKLPLPVGQEAAGVITAVGPDTAIASGPVRVGDRVVAFKIAGAFADAVVVPAKDVFAIPAGLDDHTAAGILHVGVVAAELLALAGATAGDTLLVHGASGSVGVLAVQLARRAGIRVIGTASEANQDKVRAFGADAVVYGDGLADRVRALAPDGVQAAIDAAGTPEALAVSLELVGDPSRVATLAPGKPAQEAGVKISAGMRPESIAFREPERAVILALAAERSLTLPIAATFDLTQAKDALRLVATGHPGGKVVLTA</sequence>
<evidence type="ECO:0000259" key="3">
    <source>
        <dbReference type="SMART" id="SM00829"/>
    </source>
</evidence>
<dbReference type="PANTHER" id="PTHR48106:SF13">
    <property type="entry name" value="QUINONE OXIDOREDUCTASE-RELATED"/>
    <property type="match status" value="1"/>
</dbReference>